<name>A0AA96F1W9_9FLAO</name>
<protein>
    <submittedName>
        <fullName evidence="2">Uncharacterized protein</fullName>
    </submittedName>
</protein>
<evidence type="ECO:0000313" key="1">
    <source>
        <dbReference type="EMBL" id="WNM18077.1"/>
    </source>
</evidence>
<organism evidence="2 3">
    <name type="scientific">Flavobacterium capsici</name>
    <dbReference type="NCBI Taxonomy" id="3075618"/>
    <lineage>
        <taxon>Bacteria</taxon>
        <taxon>Pseudomonadati</taxon>
        <taxon>Bacteroidota</taxon>
        <taxon>Flavobacteriia</taxon>
        <taxon>Flavobacteriales</taxon>
        <taxon>Flavobacteriaceae</taxon>
        <taxon>Flavobacterium</taxon>
    </lineage>
</organism>
<accession>A0AA96F1W9</accession>
<dbReference type="AlphaFoldDB" id="A0AA96F1W9"/>
<dbReference type="PROSITE" id="PS51257">
    <property type="entry name" value="PROKAR_LIPOPROTEIN"/>
    <property type="match status" value="1"/>
</dbReference>
<reference evidence="2 3" key="1">
    <citation type="submission" date="2023-09" db="EMBL/GenBank/DDBJ databases">
        <title>Flavobacterium sp. a novel bacteria isolate from Pepper rhizosphere.</title>
        <authorList>
            <person name="Peng Y."/>
            <person name="Lee J."/>
        </authorList>
    </citation>
    <scope>NUCLEOTIDE SEQUENCE [LARGE SCALE GENOMIC DNA]</scope>
    <source>
        <strain evidence="1">PMR2A8</strain>
        <strain evidence="2 3">PMTSA4</strain>
    </source>
</reference>
<gene>
    <name evidence="2" type="ORF">RN605_01935</name>
    <name evidence="1" type="ORF">RN608_08635</name>
</gene>
<dbReference type="Proteomes" id="UP001304515">
    <property type="component" value="Chromosome"/>
</dbReference>
<dbReference type="EMBL" id="CP134878">
    <property type="protein sequence ID" value="WNM18077.1"/>
    <property type="molecule type" value="Genomic_DNA"/>
</dbReference>
<sequence length="317" mass="33938">MKQRIKILSIVVIMIPVLFIACQDEDYNLGDLTTPTNLVISTEVVGQSSSNPFGDGSGNVNINANASDALSYKIGYKDITDLASPTEFVNMPQGSATKKFTSLGEHTYRITVIAYGRGGTSTVASEDITVFSSFNADPQIVTSLTSDASKSWVVDKSVPGHFGVGPWSEGSYVPEWWSAAINEKVACCNCFYTATYTFVKNSSNSFTLNVATPDGAFTKTGTLASIPGIPSSGDEGCYNYGGGSSSFNFVPSSMNPSNSEVVTTHTSILLSGTTTFIGYGALQKEFEILEINDNYMYLRAQGTETGNAWYLKLIPAN</sequence>
<dbReference type="RefSeq" id="WP_313321727.1">
    <property type="nucleotide sequence ID" value="NZ_CP134878.1"/>
</dbReference>
<dbReference type="KEGG" id="fcj:RN605_01935"/>
<proteinExistence type="predicted"/>
<keyword evidence="3" id="KW-1185">Reference proteome</keyword>
<evidence type="ECO:0000313" key="2">
    <source>
        <dbReference type="EMBL" id="WNM22129.1"/>
    </source>
</evidence>
<dbReference type="EMBL" id="CP134890">
    <property type="protein sequence ID" value="WNM22129.1"/>
    <property type="molecule type" value="Genomic_DNA"/>
</dbReference>
<accession>A0AA96EWB3</accession>
<evidence type="ECO:0000313" key="3">
    <source>
        <dbReference type="Proteomes" id="UP001304515"/>
    </source>
</evidence>